<dbReference type="GeneID" id="25918229"/>
<dbReference type="AlphaFoldDB" id="A0A0L0EZE7"/>
<feature type="region of interest" description="Disordered" evidence="1">
    <location>
        <begin position="1"/>
        <end position="46"/>
    </location>
</feature>
<protein>
    <submittedName>
        <fullName evidence="2">Uncharacterized protein</fullName>
    </submittedName>
</protein>
<accession>A0A0L0EZE7</accession>
<feature type="non-terminal residue" evidence="2">
    <location>
        <position position="65"/>
    </location>
</feature>
<organism evidence="2 3">
    <name type="scientific">Sphaeroforma arctica JP610</name>
    <dbReference type="NCBI Taxonomy" id="667725"/>
    <lineage>
        <taxon>Eukaryota</taxon>
        <taxon>Ichthyosporea</taxon>
        <taxon>Ichthyophonida</taxon>
        <taxon>Sphaeroforma</taxon>
    </lineage>
</organism>
<reference evidence="2 3" key="1">
    <citation type="submission" date="2011-02" db="EMBL/GenBank/DDBJ databases">
        <title>The Genome Sequence of Sphaeroforma arctica JP610.</title>
        <authorList>
            <consortium name="The Broad Institute Genome Sequencing Platform"/>
            <person name="Russ C."/>
            <person name="Cuomo C."/>
            <person name="Young S.K."/>
            <person name="Zeng Q."/>
            <person name="Gargeya S."/>
            <person name="Alvarado L."/>
            <person name="Berlin A."/>
            <person name="Chapman S.B."/>
            <person name="Chen Z."/>
            <person name="Freedman E."/>
            <person name="Gellesch M."/>
            <person name="Goldberg J."/>
            <person name="Griggs A."/>
            <person name="Gujja S."/>
            <person name="Heilman E."/>
            <person name="Heiman D."/>
            <person name="Howarth C."/>
            <person name="Mehta T."/>
            <person name="Neiman D."/>
            <person name="Pearson M."/>
            <person name="Roberts A."/>
            <person name="Saif S."/>
            <person name="Shea T."/>
            <person name="Shenoy N."/>
            <person name="Sisk P."/>
            <person name="Stolte C."/>
            <person name="Sykes S."/>
            <person name="White J."/>
            <person name="Yandava C."/>
            <person name="Burger G."/>
            <person name="Gray M.W."/>
            <person name="Holland P.W.H."/>
            <person name="King N."/>
            <person name="Lang F.B.F."/>
            <person name="Roger A.J."/>
            <person name="Ruiz-Trillo I."/>
            <person name="Haas B."/>
            <person name="Nusbaum C."/>
            <person name="Birren B."/>
        </authorList>
    </citation>
    <scope>NUCLEOTIDE SEQUENCE [LARGE SCALE GENOMIC DNA]</scope>
    <source>
        <strain evidence="2 3">JP610</strain>
    </source>
</reference>
<dbReference type="RefSeq" id="XP_014143661.1">
    <property type="nucleotide sequence ID" value="XM_014288186.1"/>
</dbReference>
<sequence>MRVEPSPYALNNVKSEESASETECGAPDHAITASNATATESDRQEDLGKQFSRLHIICKICGGAV</sequence>
<gene>
    <name evidence="2" type="ORF">SARC_17725</name>
</gene>
<name>A0A0L0EZE7_9EUKA</name>
<dbReference type="EMBL" id="KQ253423">
    <property type="protein sequence ID" value="KNC69759.1"/>
    <property type="molecule type" value="Genomic_DNA"/>
</dbReference>
<evidence type="ECO:0000313" key="3">
    <source>
        <dbReference type="Proteomes" id="UP000054560"/>
    </source>
</evidence>
<evidence type="ECO:0000256" key="1">
    <source>
        <dbReference type="SAM" id="MobiDB-lite"/>
    </source>
</evidence>
<proteinExistence type="predicted"/>
<dbReference type="Proteomes" id="UP000054560">
    <property type="component" value="Unassembled WGS sequence"/>
</dbReference>
<keyword evidence="3" id="KW-1185">Reference proteome</keyword>
<evidence type="ECO:0000313" key="2">
    <source>
        <dbReference type="EMBL" id="KNC69759.1"/>
    </source>
</evidence>